<dbReference type="RefSeq" id="WP_125424462.1">
    <property type="nucleotide sequence ID" value="NZ_RWIT01000025.1"/>
</dbReference>
<protein>
    <submittedName>
        <fullName evidence="2">Uncharacterized protein</fullName>
    </submittedName>
</protein>
<gene>
    <name evidence="2" type="ORF">EI291_22080</name>
</gene>
<keyword evidence="3" id="KW-1185">Reference proteome</keyword>
<feature type="region of interest" description="Disordered" evidence="1">
    <location>
        <begin position="1"/>
        <end position="25"/>
    </location>
</feature>
<reference evidence="2 3" key="1">
    <citation type="submission" date="2018-12" db="EMBL/GenBank/DDBJ databases">
        <authorList>
            <person name="Feng G."/>
            <person name="Zhu H."/>
        </authorList>
    </citation>
    <scope>NUCLEOTIDE SEQUENCE [LARGE SCALE GENOMIC DNA]</scope>
    <source>
        <strain evidence="2 3">KCTC 12533</strain>
    </source>
</reference>
<evidence type="ECO:0000313" key="3">
    <source>
        <dbReference type="Proteomes" id="UP000273500"/>
    </source>
</evidence>
<name>A0A428K9V1_9BACT</name>
<organism evidence="2 3">
    <name type="scientific">Hymenobacter rigui</name>
    <dbReference type="NCBI Taxonomy" id="334424"/>
    <lineage>
        <taxon>Bacteria</taxon>
        <taxon>Pseudomonadati</taxon>
        <taxon>Bacteroidota</taxon>
        <taxon>Cytophagia</taxon>
        <taxon>Cytophagales</taxon>
        <taxon>Hymenobacteraceae</taxon>
        <taxon>Hymenobacter</taxon>
    </lineage>
</organism>
<feature type="region of interest" description="Disordered" evidence="1">
    <location>
        <begin position="42"/>
        <end position="64"/>
    </location>
</feature>
<dbReference type="EMBL" id="RWIT01000025">
    <property type="protein sequence ID" value="RSK43152.1"/>
    <property type="molecule type" value="Genomic_DNA"/>
</dbReference>
<feature type="compositionally biased region" description="Polar residues" evidence="1">
    <location>
        <begin position="44"/>
        <end position="64"/>
    </location>
</feature>
<evidence type="ECO:0000256" key="1">
    <source>
        <dbReference type="SAM" id="MobiDB-lite"/>
    </source>
</evidence>
<evidence type="ECO:0000313" key="2">
    <source>
        <dbReference type="EMBL" id="RSK43152.1"/>
    </source>
</evidence>
<accession>A0A428K9V1</accession>
<comment type="caution">
    <text evidence="2">The sequence shown here is derived from an EMBL/GenBank/DDBJ whole genome shotgun (WGS) entry which is preliminary data.</text>
</comment>
<proteinExistence type="predicted"/>
<dbReference type="AlphaFoldDB" id="A0A428K9V1"/>
<dbReference type="OrthoDB" id="10009827at2"/>
<dbReference type="Proteomes" id="UP000273500">
    <property type="component" value="Unassembled WGS sequence"/>
</dbReference>
<sequence length="64" mass="7385">MRRKRFSDDDELEDAGLIQSMAPTEDELREISLFIAESKRRWASQLQEGSQTADEGNTPQKKDE</sequence>